<organism evidence="1 2">
    <name type="scientific">Brachionus plicatilis</name>
    <name type="common">Marine rotifer</name>
    <name type="synonym">Brachionus muelleri</name>
    <dbReference type="NCBI Taxonomy" id="10195"/>
    <lineage>
        <taxon>Eukaryota</taxon>
        <taxon>Metazoa</taxon>
        <taxon>Spiralia</taxon>
        <taxon>Gnathifera</taxon>
        <taxon>Rotifera</taxon>
        <taxon>Eurotatoria</taxon>
        <taxon>Monogononta</taxon>
        <taxon>Pseudotrocha</taxon>
        <taxon>Ploima</taxon>
        <taxon>Brachionidae</taxon>
        <taxon>Brachionus</taxon>
    </lineage>
</organism>
<reference evidence="1 2" key="1">
    <citation type="journal article" date="2018" name="Sci. Rep.">
        <title>Genomic signatures of local adaptation to the degree of environmental predictability in rotifers.</title>
        <authorList>
            <person name="Franch-Gras L."/>
            <person name="Hahn C."/>
            <person name="Garcia-Roger E.M."/>
            <person name="Carmona M.J."/>
            <person name="Serra M."/>
            <person name="Gomez A."/>
        </authorList>
    </citation>
    <scope>NUCLEOTIDE SEQUENCE [LARGE SCALE GENOMIC DNA]</scope>
    <source>
        <strain evidence="1">HYR1</strain>
    </source>
</reference>
<sequence>MNRITVDLDMVYKVMVMNWRLQLDRPMSAAEAIAVGMMRVVYKNQLSVILCWYSDLAGRFLMKGYWYVTNKYRLDKRTDLSSLDDLVTGRSGFSARSSESETDAIDDNFKLFKFQLKKKRNHETKKLNLIYMVIELDLKFFFLKKVKKVQQNLNEELTKSFQNCADSFLFGIVSNFPPPTSIELIAL</sequence>
<accession>A0A3M7Q927</accession>
<dbReference type="AlphaFoldDB" id="A0A3M7Q927"/>
<dbReference type="Proteomes" id="UP000276133">
    <property type="component" value="Unassembled WGS sequence"/>
</dbReference>
<keyword evidence="2" id="KW-1185">Reference proteome</keyword>
<evidence type="ECO:0000313" key="1">
    <source>
        <dbReference type="EMBL" id="RNA07906.1"/>
    </source>
</evidence>
<proteinExistence type="predicted"/>
<comment type="caution">
    <text evidence="1">The sequence shown here is derived from an EMBL/GenBank/DDBJ whole genome shotgun (WGS) entry which is preliminary data.</text>
</comment>
<name>A0A3M7Q927_BRAPC</name>
<dbReference type="EMBL" id="REGN01006904">
    <property type="protein sequence ID" value="RNA07906.1"/>
    <property type="molecule type" value="Genomic_DNA"/>
</dbReference>
<evidence type="ECO:0000313" key="2">
    <source>
        <dbReference type="Proteomes" id="UP000276133"/>
    </source>
</evidence>
<gene>
    <name evidence="1" type="ORF">BpHYR1_042655</name>
</gene>
<protein>
    <submittedName>
        <fullName evidence="1">Uncharacterized protein</fullName>
    </submittedName>
</protein>